<evidence type="ECO:0000313" key="1">
    <source>
        <dbReference type="EMBL" id="VDP54411.1"/>
    </source>
</evidence>
<evidence type="ECO:0000313" key="2">
    <source>
        <dbReference type="Proteomes" id="UP000270296"/>
    </source>
</evidence>
<reference evidence="3" key="1">
    <citation type="submission" date="2016-06" db="UniProtKB">
        <authorList>
            <consortium name="WormBaseParasite"/>
        </authorList>
    </citation>
    <scope>IDENTIFICATION</scope>
</reference>
<sequence length="134" mass="14334">MTATYPSATRNSHLINRTKLMSRLTAGEQAGPIAFDDARPQHQVTNSGMRDESNYDIPTGPYRTDASVIASVMATTGPASEVVTTATTAATSCGKTTFAVAYCDAQRWCSSVAFPVRNCKLSLYTTQSMAKSQP</sequence>
<organism evidence="3">
    <name type="scientific">Soboliphyme baturini</name>
    <dbReference type="NCBI Taxonomy" id="241478"/>
    <lineage>
        <taxon>Eukaryota</taxon>
        <taxon>Metazoa</taxon>
        <taxon>Ecdysozoa</taxon>
        <taxon>Nematoda</taxon>
        <taxon>Enoplea</taxon>
        <taxon>Dorylaimia</taxon>
        <taxon>Dioctophymatida</taxon>
        <taxon>Dioctophymatoidea</taxon>
        <taxon>Soboliphymatidae</taxon>
        <taxon>Soboliphyme</taxon>
    </lineage>
</organism>
<evidence type="ECO:0000313" key="3">
    <source>
        <dbReference type="WBParaSite" id="SBAD_0001355501-mRNA-1"/>
    </source>
</evidence>
<accession>A0A183JB91</accession>
<keyword evidence="2" id="KW-1185">Reference proteome</keyword>
<dbReference type="WBParaSite" id="SBAD_0001355501-mRNA-1">
    <property type="protein sequence ID" value="SBAD_0001355501-mRNA-1"/>
    <property type="gene ID" value="SBAD_0001355501"/>
</dbReference>
<dbReference type="AlphaFoldDB" id="A0A183JB91"/>
<gene>
    <name evidence="1" type="ORF">SBAD_LOCUS13139</name>
</gene>
<dbReference type="Proteomes" id="UP000270296">
    <property type="component" value="Unassembled WGS sequence"/>
</dbReference>
<name>A0A183JB91_9BILA</name>
<reference evidence="1 2" key="2">
    <citation type="submission" date="2018-11" db="EMBL/GenBank/DDBJ databases">
        <authorList>
            <consortium name="Pathogen Informatics"/>
        </authorList>
    </citation>
    <scope>NUCLEOTIDE SEQUENCE [LARGE SCALE GENOMIC DNA]</scope>
</reference>
<proteinExistence type="predicted"/>
<dbReference type="EMBL" id="UZAM01020483">
    <property type="protein sequence ID" value="VDP54411.1"/>
    <property type="molecule type" value="Genomic_DNA"/>
</dbReference>
<protein>
    <submittedName>
        <fullName evidence="3">Beta-lactamase domain-containing protein</fullName>
    </submittedName>
</protein>